<feature type="transmembrane region" description="Helical" evidence="2">
    <location>
        <begin position="414"/>
        <end position="434"/>
    </location>
</feature>
<dbReference type="InterPro" id="IPR011701">
    <property type="entry name" value="MFS"/>
</dbReference>
<dbReference type="Pfam" id="PF07690">
    <property type="entry name" value="MFS_1"/>
    <property type="match status" value="1"/>
</dbReference>
<feature type="region of interest" description="Disordered" evidence="1">
    <location>
        <begin position="271"/>
        <end position="291"/>
    </location>
</feature>
<feature type="transmembrane region" description="Helical" evidence="2">
    <location>
        <begin position="12"/>
        <end position="40"/>
    </location>
</feature>
<keyword evidence="2" id="KW-0812">Transmembrane</keyword>
<feature type="transmembrane region" description="Helical" evidence="2">
    <location>
        <begin position="348"/>
        <end position="371"/>
    </location>
</feature>
<dbReference type="InterPro" id="IPR050327">
    <property type="entry name" value="Proton-linked_MCT"/>
</dbReference>
<dbReference type="Proteomes" id="UP000838412">
    <property type="component" value="Chromosome 3"/>
</dbReference>
<feature type="compositionally biased region" description="Basic and acidic residues" evidence="1">
    <location>
        <begin position="225"/>
        <end position="245"/>
    </location>
</feature>
<feature type="transmembrane region" description="Helical" evidence="2">
    <location>
        <begin position="479"/>
        <end position="499"/>
    </location>
</feature>
<dbReference type="CDD" id="cd17352">
    <property type="entry name" value="MFS_MCT_SLC16"/>
    <property type="match status" value="1"/>
</dbReference>
<keyword evidence="2" id="KW-1133">Transmembrane helix</keyword>
<feature type="region of interest" description="Disordered" evidence="1">
    <location>
        <begin position="209"/>
        <end position="245"/>
    </location>
</feature>
<feature type="transmembrane region" description="Helical" evidence="2">
    <location>
        <begin position="102"/>
        <end position="124"/>
    </location>
</feature>
<dbReference type="GO" id="GO:0008028">
    <property type="term" value="F:monocarboxylic acid transmembrane transporter activity"/>
    <property type="evidence" value="ECO:0007669"/>
    <property type="project" value="TreeGrafter"/>
</dbReference>
<feature type="transmembrane region" description="Helical" evidence="2">
    <location>
        <begin position="165"/>
        <end position="186"/>
    </location>
</feature>
<gene>
    <name evidence="3" type="primary">SLC16A9</name>
    <name evidence="3" type="ORF">BLAG_LOCUS14718</name>
</gene>
<evidence type="ECO:0000256" key="2">
    <source>
        <dbReference type="SAM" id="Phobius"/>
    </source>
</evidence>
<reference evidence="3" key="1">
    <citation type="submission" date="2022-01" db="EMBL/GenBank/DDBJ databases">
        <authorList>
            <person name="Braso-Vives M."/>
        </authorList>
    </citation>
    <scope>NUCLEOTIDE SEQUENCE</scope>
</reference>
<accession>A0A8K0EPL5</accession>
<sequence>MVVVAPDGGWSWVVLFAGMGAMICTEGMCDAVSVLVPAWLDKFKSSRGSTTWIGSLLCLRFIAGPFGGVLIKKFGCRKVGILGSVIMSAGIALSAFGTSVPYMYFTYGILGGAGCGLPLLAAVVSVGQYFDKKRHIAYGISVAGVGVGISAFSAFQQYLLDEFGWFGTALIVGAVVLNNCVFCALFRPLPDVPEENVNNAITERAAVEEAMDAKQRKARSIETSASRDDGRPTAGVHHGESRSSKNDLMAYKAMSNAMYLSHESLVSNISRPNSRASSRHYSKGPSRVHPMHSLASSRLNSRLDSNVVQEPHEDAPQAKKTLLQKIRNVGSAICLTLEWDPSLLTSPLVLVFLGSNLLKSFGNFVPLVVYADKAMTEGLTYDQATFSVTLMGFAGIAGRLFFPAVCGFCKVRSLWVFMGAVVVTGVPLLLLLVWRSFTAYCFCGGLFGAGLGGAAAVVPALTVDLFGVEELPTLYGFEMLMEGATGLIAGPIAGALYDVSGTYDWGFGLAGAALIAGGLLLFAVPRLQRKTDVPVVERRRHGWTHTSTHHHT</sequence>
<dbReference type="AlphaFoldDB" id="A0A8K0EPL5"/>
<evidence type="ECO:0000313" key="4">
    <source>
        <dbReference type="Proteomes" id="UP000838412"/>
    </source>
</evidence>
<dbReference type="EMBL" id="OV696688">
    <property type="protein sequence ID" value="CAH1256286.1"/>
    <property type="molecule type" value="Genomic_DNA"/>
</dbReference>
<evidence type="ECO:0000313" key="3">
    <source>
        <dbReference type="EMBL" id="CAH1256286.1"/>
    </source>
</evidence>
<dbReference type="PANTHER" id="PTHR11360:SF310">
    <property type="entry name" value="MONOCARBOXYLATE TRANSPORTER 9-LIKE"/>
    <property type="match status" value="1"/>
</dbReference>
<feature type="transmembrane region" description="Helical" evidence="2">
    <location>
        <begin position="78"/>
        <end position="96"/>
    </location>
</feature>
<proteinExistence type="predicted"/>
<dbReference type="SUPFAM" id="SSF103473">
    <property type="entry name" value="MFS general substrate transporter"/>
    <property type="match status" value="1"/>
</dbReference>
<keyword evidence="4" id="KW-1185">Reference proteome</keyword>
<dbReference type="Gene3D" id="1.20.1250.20">
    <property type="entry name" value="MFS general substrate transporter like domains"/>
    <property type="match status" value="2"/>
</dbReference>
<feature type="transmembrane region" description="Helical" evidence="2">
    <location>
        <begin position="383"/>
        <end position="402"/>
    </location>
</feature>
<dbReference type="PANTHER" id="PTHR11360">
    <property type="entry name" value="MONOCARBOXYLATE TRANSPORTER"/>
    <property type="match status" value="1"/>
</dbReference>
<dbReference type="OrthoDB" id="5667at2759"/>
<feature type="transmembrane region" description="Helical" evidence="2">
    <location>
        <begin position="505"/>
        <end position="524"/>
    </location>
</feature>
<name>A0A8K0EPL5_BRALA</name>
<keyword evidence="2" id="KW-0472">Membrane</keyword>
<feature type="transmembrane region" description="Helical" evidence="2">
    <location>
        <begin position="446"/>
        <end position="467"/>
    </location>
</feature>
<feature type="transmembrane region" description="Helical" evidence="2">
    <location>
        <begin position="52"/>
        <end position="71"/>
    </location>
</feature>
<evidence type="ECO:0000256" key="1">
    <source>
        <dbReference type="SAM" id="MobiDB-lite"/>
    </source>
</evidence>
<protein>
    <submittedName>
        <fullName evidence="3">SLC16A9 protein</fullName>
    </submittedName>
</protein>
<dbReference type="InterPro" id="IPR036259">
    <property type="entry name" value="MFS_trans_sf"/>
</dbReference>
<feature type="transmembrane region" description="Helical" evidence="2">
    <location>
        <begin position="136"/>
        <end position="159"/>
    </location>
</feature>
<organism evidence="3 4">
    <name type="scientific">Branchiostoma lanceolatum</name>
    <name type="common">Common lancelet</name>
    <name type="synonym">Amphioxus lanceolatum</name>
    <dbReference type="NCBI Taxonomy" id="7740"/>
    <lineage>
        <taxon>Eukaryota</taxon>
        <taxon>Metazoa</taxon>
        <taxon>Chordata</taxon>
        <taxon>Cephalochordata</taxon>
        <taxon>Leptocardii</taxon>
        <taxon>Amphioxiformes</taxon>
        <taxon>Branchiostomatidae</taxon>
        <taxon>Branchiostoma</taxon>
    </lineage>
</organism>